<dbReference type="GO" id="GO:0006355">
    <property type="term" value="P:regulation of DNA-templated transcription"/>
    <property type="evidence" value="ECO:0007669"/>
    <property type="project" value="InterPro"/>
</dbReference>
<dbReference type="InterPro" id="IPR003441">
    <property type="entry name" value="NAC-dom"/>
</dbReference>
<dbReference type="AlphaFoldDB" id="A0AAN7EFK5"/>
<dbReference type="PANTHER" id="PTHR31744">
    <property type="entry name" value="PROTEIN CUP-SHAPED COTYLEDON 2-RELATED"/>
    <property type="match status" value="1"/>
</dbReference>
<keyword evidence="4" id="KW-0539">Nucleus</keyword>
<proteinExistence type="predicted"/>
<evidence type="ECO:0000259" key="5">
    <source>
        <dbReference type="PROSITE" id="PS51005"/>
    </source>
</evidence>
<dbReference type="EMBL" id="JAXUIC010000009">
    <property type="protein sequence ID" value="KAK4570981.1"/>
    <property type="molecule type" value="Genomic_DNA"/>
</dbReference>
<keyword evidence="2" id="KW-0238">DNA-binding</keyword>
<dbReference type="Gene3D" id="2.170.150.80">
    <property type="entry name" value="NAC domain"/>
    <property type="match status" value="1"/>
</dbReference>
<sequence length="703" mass="78465">MDDPDLYSLPGYRFSPTDNELIDEYLKLKITGKDNKNTWRIPEIDFYKYEPWDLPSFARIPTKDKVWYFITPQSLKHKNGNSMNRSTEKGYYKSTGTDRKIKSGGKVIAMKKSLGYHIGRSPNGERTEWKMYEYRITQKEFDGKHPGQKALVLIRLFVDQEKNTKGGPAVSLDTTFCIEETKSKSSLAPVSPALEVQAETHQTSNQSCCVKISDDMLSDATAPVQCKTDNYNYHNAYVAEKQEAEMTSSEDGFNVDEMMSDATEPDQFKNDNYNYQNAYVAEKQKAEMTSSEDDCNVEKYWNMFNPSFDFNADEMMFDATAPVQFKSDDFNSEVDFNVEENLNKFCFMPPDDSPSSLPPITPDVSTFIGNKSSYEETQSEPTLAPASQAMLEQAEKHPTNGRSRFYIVAPLACNNGYNAYTVENQVAEVEAIESELEMEEALKIFYPHPPERLDCNFSSPSTLTSVTPAVSFTTSVKASLEEAQSMLVPASVSPELGSEADNYPRCCPAENSDAITSSTIPPVEYNGYNTNVSKEVTEITSDEVEAGLNTFPVTPQPLGCNMLSLLHSHMQADFGSSCTSYPFTNDLNSGHWGVHHQSGTNESAPIISKSWGLTPYNPDDCFRYKYSSQNNLAFDDETQENMVSVKDNGSCHSSDAIAEFELEYQDFLCLEEIVNPQVSPGLLKSGSYLGSLGGSSDQIIGSD</sequence>
<dbReference type="PANTHER" id="PTHR31744:SF210">
    <property type="entry name" value="NAC DOMAIN-CONTAINING PROTEIN 86-LIKE"/>
    <property type="match status" value="1"/>
</dbReference>
<comment type="caution">
    <text evidence="6">The sequence shown here is derived from an EMBL/GenBank/DDBJ whole genome shotgun (WGS) entry which is preliminary data.</text>
</comment>
<dbReference type="Pfam" id="PF02365">
    <property type="entry name" value="NAM"/>
    <property type="match status" value="1"/>
</dbReference>
<reference evidence="6 7" key="1">
    <citation type="journal article" date="2023" name="G3 (Bethesda)">
        <title>A haplotype-resolved chromosome-scale genome for Quercus rubra L. provides insights into the genetics of adaptive traits for red oak species.</title>
        <authorList>
            <person name="Kapoor B."/>
            <person name="Jenkins J."/>
            <person name="Schmutz J."/>
            <person name="Zhebentyayeva T."/>
            <person name="Kuelheim C."/>
            <person name="Coggeshall M."/>
            <person name="Heim C."/>
            <person name="Lasky J.R."/>
            <person name="Leites L."/>
            <person name="Islam-Faridi N."/>
            <person name="Romero-Severson J."/>
            <person name="DeLeo V.L."/>
            <person name="Lucas S.M."/>
            <person name="Lazic D."/>
            <person name="Gailing O."/>
            <person name="Carlson J."/>
            <person name="Staton M."/>
        </authorList>
    </citation>
    <scope>NUCLEOTIDE SEQUENCE [LARGE SCALE GENOMIC DNA]</scope>
    <source>
        <strain evidence="6">Pseudo-F2</strain>
    </source>
</reference>
<dbReference type="SUPFAM" id="SSF101941">
    <property type="entry name" value="NAC domain"/>
    <property type="match status" value="1"/>
</dbReference>
<evidence type="ECO:0000256" key="4">
    <source>
        <dbReference type="ARBA" id="ARBA00023242"/>
    </source>
</evidence>
<dbReference type="Proteomes" id="UP001324115">
    <property type="component" value="Unassembled WGS sequence"/>
</dbReference>
<evidence type="ECO:0000256" key="3">
    <source>
        <dbReference type="ARBA" id="ARBA00023163"/>
    </source>
</evidence>
<dbReference type="PROSITE" id="PS51005">
    <property type="entry name" value="NAC"/>
    <property type="match status" value="1"/>
</dbReference>
<keyword evidence="1" id="KW-0805">Transcription regulation</keyword>
<name>A0AAN7EFK5_QUERU</name>
<evidence type="ECO:0000256" key="2">
    <source>
        <dbReference type="ARBA" id="ARBA00023125"/>
    </source>
</evidence>
<keyword evidence="7" id="KW-1185">Reference proteome</keyword>
<evidence type="ECO:0000256" key="1">
    <source>
        <dbReference type="ARBA" id="ARBA00023015"/>
    </source>
</evidence>
<evidence type="ECO:0000313" key="6">
    <source>
        <dbReference type="EMBL" id="KAK4570981.1"/>
    </source>
</evidence>
<gene>
    <name evidence="6" type="ORF">RGQ29_029728</name>
</gene>
<organism evidence="6 7">
    <name type="scientific">Quercus rubra</name>
    <name type="common">Northern red oak</name>
    <name type="synonym">Quercus borealis</name>
    <dbReference type="NCBI Taxonomy" id="3512"/>
    <lineage>
        <taxon>Eukaryota</taxon>
        <taxon>Viridiplantae</taxon>
        <taxon>Streptophyta</taxon>
        <taxon>Embryophyta</taxon>
        <taxon>Tracheophyta</taxon>
        <taxon>Spermatophyta</taxon>
        <taxon>Magnoliopsida</taxon>
        <taxon>eudicotyledons</taxon>
        <taxon>Gunneridae</taxon>
        <taxon>Pentapetalae</taxon>
        <taxon>rosids</taxon>
        <taxon>fabids</taxon>
        <taxon>Fagales</taxon>
        <taxon>Fagaceae</taxon>
        <taxon>Quercus</taxon>
    </lineage>
</organism>
<protein>
    <recommendedName>
        <fullName evidence="5">NAC domain-containing protein</fullName>
    </recommendedName>
</protein>
<dbReference type="GO" id="GO:0003677">
    <property type="term" value="F:DNA binding"/>
    <property type="evidence" value="ECO:0007669"/>
    <property type="project" value="UniProtKB-KW"/>
</dbReference>
<feature type="domain" description="NAC" evidence="5">
    <location>
        <begin position="8"/>
        <end position="159"/>
    </location>
</feature>
<accession>A0AAN7EFK5</accession>
<evidence type="ECO:0000313" key="7">
    <source>
        <dbReference type="Proteomes" id="UP001324115"/>
    </source>
</evidence>
<dbReference type="InterPro" id="IPR036093">
    <property type="entry name" value="NAC_dom_sf"/>
</dbReference>
<keyword evidence="3" id="KW-0804">Transcription</keyword>